<protein>
    <submittedName>
        <fullName evidence="2">NADPH:quinone reductase</fullName>
    </submittedName>
</protein>
<dbReference type="Pfam" id="PF00107">
    <property type="entry name" value="ADH_zinc_N"/>
    <property type="match status" value="1"/>
</dbReference>
<dbReference type="GO" id="GO:0016491">
    <property type="term" value="F:oxidoreductase activity"/>
    <property type="evidence" value="ECO:0007669"/>
    <property type="project" value="InterPro"/>
</dbReference>
<evidence type="ECO:0000313" key="2">
    <source>
        <dbReference type="EMBL" id="SFU82629.1"/>
    </source>
</evidence>
<accession>A0A1I7JBS4</accession>
<dbReference type="Gene3D" id="3.90.180.10">
    <property type="entry name" value="Medium-chain alcohol dehydrogenases, catalytic domain"/>
    <property type="match status" value="1"/>
</dbReference>
<dbReference type="SMART" id="SM00829">
    <property type="entry name" value="PKS_ER"/>
    <property type="match status" value="1"/>
</dbReference>
<dbReference type="InterPro" id="IPR051397">
    <property type="entry name" value="Zn-ADH-like_protein"/>
</dbReference>
<dbReference type="PANTHER" id="PTHR43677:SF11">
    <property type="entry name" value="ZINC-CONTAINING ALCOHOL DEHYDROGENASE"/>
    <property type="match status" value="1"/>
</dbReference>
<proteinExistence type="predicted"/>
<organism evidence="2 3">
    <name type="scientific">Alicyclobacillus macrosporangiidus</name>
    <dbReference type="NCBI Taxonomy" id="392015"/>
    <lineage>
        <taxon>Bacteria</taxon>
        <taxon>Bacillati</taxon>
        <taxon>Bacillota</taxon>
        <taxon>Bacilli</taxon>
        <taxon>Bacillales</taxon>
        <taxon>Alicyclobacillaceae</taxon>
        <taxon>Alicyclobacillus</taxon>
    </lineage>
</organism>
<dbReference type="STRING" id="392015.SAMN05421543_10985"/>
<dbReference type="AlphaFoldDB" id="A0A1I7JBS4"/>
<reference evidence="3" key="1">
    <citation type="submission" date="2016-10" db="EMBL/GenBank/DDBJ databases">
        <authorList>
            <person name="Varghese N."/>
        </authorList>
    </citation>
    <scope>NUCLEOTIDE SEQUENCE [LARGE SCALE GENOMIC DNA]</scope>
    <source>
        <strain evidence="3">DSM 17980</strain>
    </source>
</reference>
<dbReference type="InterPro" id="IPR011032">
    <property type="entry name" value="GroES-like_sf"/>
</dbReference>
<feature type="domain" description="Enoyl reductase (ER)" evidence="1">
    <location>
        <begin position="22"/>
        <end position="329"/>
    </location>
</feature>
<dbReference type="PANTHER" id="PTHR43677">
    <property type="entry name" value="SHORT-CHAIN DEHYDROGENASE/REDUCTASE"/>
    <property type="match status" value="1"/>
</dbReference>
<name>A0A1I7JBS4_9BACL</name>
<dbReference type="SUPFAM" id="SSF51735">
    <property type="entry name" value="NAD(P)-binding Rossmann-fold domains"/>
    <property type="match status" value="1"/>
</dbReference>
<keyword evidence="3" id="KW-1185">Reference proteome</keyword>
<dbReference type="Gene3D" id="3.40.50.720">
    <property type="entry name" value="NAD(P)-binding Rossmann-like Domain"/>
    <property type="match status" value="1"/>
</dbReference>
<dbReference type="RefSeq" id="WP_074952164.1">
    <property type="nucleotide sequence ID" value="NZ_FPBV01000009.1"/>
</dbReference>
<dbReference type="SUPFAM" id="SSF50129">
    <property type="entry name" value="GroES-like"/>
    <property type="match status" value="1"/>
</dbReference>
<dbReference type="OrthoDB" id="9787435at2"/>
<sequence length="333" mass="35495">MVHVSIHSGLLCSNAAVVRSFGLAPKYEWFDTPEPSGKNEVLVDVLAAGLHPRVRSQADGSHYTRPRALPLIPGIDGVGRMANGQLVYFVAPDTSLGTFAEKAVVDLRRSVPLPETVDPVRIAAAMNPAMSSWVALRRRVDFQPGQKILVLGATGNAGQMAVQIAKLLRASQVIGAGRDSDRLKALLALGADEIVSLADEPERVAKRLGEAASEVDIVLDYLWGQPAERAMLAILTQRSDRSRKLSWVQIGSIAGPTAAVPSVALRAANFHVLGSGQGSVSTANYVAELPALVDAIAADKLQVNAVPFPLSEVETVWHALSDIKERVVFVPTQ</sequence>
<dbReference type="Proteomes" id="UP000183508">
    <property type="component" value="Unassembled WGS sequence"/>
</dbReference>
<gene>
    <name evidence="2" type="ORF">SAMN05421543_10985</name>
</gene>
<evidence type="ECO:0000259" key="1">
    <source>
        <dbReference type="SMART" id="SM00829"/>
    </source>
</evidence>
<dbReference type="InterPro" id="IPR036291">
    <property type="entry name" value="NAD(P)-bd_dom_sf"/>
</dbReference>
<dbReference type="EMBL" id="FPBV01000009">
    <property type="protein sequence ID" value="SFU82629.1"/>
    <property type="molecule type" value="Genomic_DNA"/>
</dbReference>
<evidence type="ECO:0000313" key="3">
    <source>
        <dbReference type="Proteomes" id="UP000183508"/>
    </source>
</evidence>
<dbReference type="InterPro" id="IPR020843">
    <property type="entry name" value="ER"/>
</dbReference>
<dbReference type="InterPro" id="IPR013149">
    <property type="entry name" value="ADH-like_C"/>
</dbReference>